<dbReference type="FunCoup" id="A0A402D1W0">
    <property type="interactions" value="51"/>
</dbReference>
<dbReference type="PANTHER" id="PTHR47245:SF1">
    <property type="entry name" value="FOLDASE PROTEIN PRSA"/>
    <property type="match status" value="1"/>
</dbReference>
<protein>
    <recommendedName>
        <fullName evidence="2">peptidylprolyl isomerase</fullName>
        <ecNumber evidence="2">5.2.1.8</ecNumber>
    </recommendedName>
</protein>
<evidence type="ECO:0000256" key="2">
    <source>
        <dbReference type="ARBA" id="ARBA00013194"/>
    </source>
</evidence>
<keyword evidence="3" id="KW-0732">Signal</keyword>
<dbReference type="InterPro" id="IPR000297">
    <property type="entry name" value="PPIase_PpiC"/>
</dbReference>
<evidence type="ECO:0000259" key="6">
    <source>
        <dbReference type="Pfam" id="PF13145"/>
    </source>
</evidence>
<dbReference type="EC" id="5.2.1.8" evidence="2"/>
<reference evidence="7 8" key="1">
    <citation type="journal article" date="2019" name="Int. J. Syst. Evol. Microbiol.">
        <title>Capsulimonas corticalis gen. nov., sp. nov., an aerobic capsulated bacterium, of a novel bacterial order, Capsulimonadales ord. nov., of the class Armatimonadia of the phylum Armatimonadetes.</title>
        <authorList>
            <person name="Li J."/>
            <person name="Kudo C."/>
            <person name="Tonouchi A."/>
        </authorList>
    </citation>
    <scope>NUCLEOTIDE SEQUENCE [LARGE SCALE GENOMIC DNA]</scope>
    <source>
        <strain evidence="7 8">AX-7</strain>
    </source>
</reference>
<name>A0A402D1W0_9BACT</name>
<dbReference type="Gene3D" id="1.10.4030.10">
    <property type="entry name" value="Porin chaperone SurA, peptide-binding domain"/>
    <property type="match status" value="1"/>
</dbReference>
<evidence type="ECO:0000313" key="7">
    <source>
        <dbReference type="EMBL" id="BDI28718.1"/>
    </source>
</evidence>
<feature type="domain" description="PpiC" evidence="6">
    <location>
        <begin position="133"/>
        <end position="252"/>
    </location>
</feature>
<proteinExistence type="predicted"/>
<evidence type="ECO:0000256" key="4">
    <source>
        <dbReference type="ARBA" id="ARBA00023110"/>
    </source>
</evidence>
<dbReference type="Proteomes" id="UP000287394">
    <property type="component" value="Chromosome"/>
</dbReference>
<organism evidence="7 8">
    <name type="scientific">Capsulimonas corticalis</name>
    <dbReference type="NCBI Taxonomy" id="2219043"/>
    <lineage>
        <taxon>Bacteria</taxon>
        <taxon>Bacillati</taxon>
        <taxon>Armatimonadota</taxon>
        <taxon>Armatimonadia</taxon>
        <taxon>Capsulimonadales</taxon>
        <taxon>Capsulimonadaceae</taxon>
        <taxon>Capsulimonas</taxon>
    </lineage>
</organism>
<dbReference type="InterPro" id="IPR027304">
    <property type="entry name" value="Trigger_fact/SurA_dom_sf"/>
</dbReference>
<dbReference type="GO" id="GO:0003755">
    <property type="term" value="F:peptidyl-prolyl cis-trans isomerase activity"/>
    <property type="evidence" value="ECO:0007669"/>
    <property type="project" value="UniProtKB-KW"/>
</dbReference>
<dbReference type="Pfam" id="PF13145">
    <property type="entry name" value="Rotamase_2"/>
    <property type="match status" value="1"/>
</dbReference>
<keyword evidence="5" id="KW-0413">Isomerase</keyword>
<keyword evidence="4" id="KW-0697">Rotamase</keyword>
<gene>
    <name evidence="7" type="ORF">CCAX7_007690</name>
</gene>
<dbReference type="RefSeq" id="WP_119323472.1">
    <property type="nucleotide sequence ID" value="NZ_AP025739.1"/>
</dbReference>
<sequence length="301" mass="33371">MKQYLTGILAVILIVSLIFNGILYSRYSTSRPIVTFNGESITKKDYQDALEYQAGKPVLNKMVYAMLVDQAAKRAGVSSKPDQVDARINEMRRSTPQLVPDQAADPVKYATFKQDLGSDISLENLRLKGVTADEAEIQDYYQNHKSQFTLPLQVKTTMVVTDNTQDSGTAEADLKQSLAEDVIARQPGLHVVGVNGFQINMDTLPPPYRNAISQAVLHMNPGDVKTIQLGKDYVTFKVKTADATGLPPLSKIHDLVTRQVMLQKAPSAALVVARLFKEAKPKFNSTRYEAYFQDVESADIK</sequence>
<evidence type="ECO:0000256" key="3">
    <source>
        <dbReference type="ARBA" id="ARBA00022729"/>
    </source>
</evidence>
<evidence type="ECO:0000256" key="1">
    <source>
        <dbReference type="ARBA" id="ARBA00000971"/>
    </source>
</evidence>
<keyword evidence="8" id="KW-1185">Reference proteome</keyword>
<dbReference type="SUPFAM" id="SSF109998">
    <property type="entry name" value="Triger factor/SurA peptide-binding domain-like"/>
    <property type="match status" value="1"/>
</dbReference>
<accession>A0A402D1W0</accession>
<comment type="catalytic activity">
    <reaction evidence="1">
        <text>[protein]-peptidylproline (omega=180) = [protein]-peptidylproline (omega=0)</text>
        <dbReference type="Rhea" id="RHEA:16237"/>
        <dbReference type="Rhea" id="RHEA-COMP:10747"/>
        <dbReference type="Rhea" id="RHEA-COMP:10748"/>
        <dbReference type="ChEBI" id="CHEBI:83833"/>
        <dbReference type="ChEBI" id="CHEBI:83834"/>
        <dbReference type="EC" id="5.2.1.8"/>
    </reaction>
</comment>
<dbReference type="EMBL" id="AP025739">
    <property type="protein sequence ID" value="BDI28718.1"/>
    <property type="molecule type" value="Genomic_DNA"/>
</dbReference>
<dbReference type="PANTHER" id="PTHR47245">
    <property type="entry name" value="PEPTIDYLPROLYL ISOMERASE"/>
    <property type="match status" value="1"/>
</dbReference>
<evidence type="ECO:0000313" key="8">
    <source>
        <dbReference type="Proteomes" id="UP000287394"/>
    </source>
</evidence>
<evidence type="ECO:0000256" key="5">
    <source>
        <dbReference type="ARBA" id="ARBA00023235"/>
    </source>
</evidence>
<dbReference type="KEGG" id="ccot:CCAX7_007690"/>
<dbReference type="InterPro" id="IPR050245">
    <property type="entry name" value="PrsA_foldase"/>
</dbReference>
<dbReference type="OrthoDB" id="2677468at2"/>
<dbReference type="AlphaFoldDB" id="A0A402D1W0"/>